<feature type="domain" description="Histidine kinase/HSP90-like ATPase" evidence="10">
    <location>
        <begin position="272"/>
        <end position="357"/>
    </location>
</feature>
<sequence length="360" mass="41100">MNNRNVWGLYLFLQIISFLFLSYEHFQPIDVLFLLVSVILLVPTLLSQNWLGHGLTLALFYLLSFKWPEFSYFLPGAWCMVNRSHLLGIPWLVLCSGSVFLIADSGIAKIFVITMLIFVYFFNAICLDKEKLMQNHLVLQDDSWEQEQLLRQKNEELQATQQAMIQLEIAEERNRIARDIHDNVGHLLSSAIIQMGALEVLAQEDDLKKPLHSLKETIHTGMDKVRESVHDLHESSLGFQENLQRLVEAFQFCPITIQGNLSKQLTNQQSRVLLLVTKEALANVMKHSNATHIIIEETDLPAFYRFRIKDNGQKVTNKMSKGLGLVSMQQRVKEIGGQLHINASNAGFMITIILPKEGTT</sequence>
<dbReference type="InterPro" id="IPR011712">
    <property type="entry name" value="Sig_transdc_His_kin_sub3_dim/P"/>
</dbReference>
<comment type="catalytic activity">
    <reaction evidence="1">
        <text>ATP + protein L-histidine = ADP + protein N-phospho-L-histidine.</text>
        <dbReference type="EC" id="2.7.13.3"/>
    </reaction>
</comment>
<dbReference type="InterPro" id="IPR050482">
    <property type="entry name" value="Sensor_HK_TwoCompSys"/>
</dbReference>
<dbReference type="Pfam" id="PF02518">
    <property type="entry name" value="HATPase_c"/>
    <property type="match status" value="1"/>
</dbReference>
<keyword evidence="5" id="KW-0547">Nucleotide-binding</keyword>
<dbReference type="SUPFAM" id="SSF55874">
    <property type="entry name" value="ATPase domain of HSP90 chaperone/DNA topoisomerase II/histidine kinase"/>
    <property type="match status" value="1"/>
</dbReference>
<evidence type="ECO:0000259" key="10">
    <source>
        <dbReference type="Pfam" id="PF02518"/>
    </source>
</evidence>
<dbReference type="EMBL" id="CP147251">
    <property type="protein sequence ID" value="WYJ78203.1"/>
    <property type="molecule type" value="Genomic_DNA"/>
</dbReference>
<evidence type="ECO:0000256" key="2">
    <source>
        <dbReference type="ARBA" id="ARBA00012438"/>
    </source>
</evidence>
<keyword evidence="6" id="KW-0418">Kinase</keyword>
<dbReference type="Gene3D" id="3.30.565.10">
    <property type="entry name" value="Histidine kinase-like ATPase, C-terminal domain"/>
    <property type="match status" value="1"/>
</dbReference>
<keyword evidence="4" id="KW-0808">Transferase</keyword>
<feature type="transmembrane region" description="Helical" evidence="9">
    <location>
        <begin position="6"/>
        <end position="24"/>
    </location>
</feature>
<evidence type="ECO:0000256" key="5">
    <source>
        <dbReference type="ARBA" id="ARBA00022741"/>
    </source>
</evidence>
<keyword evidence="7" id="KW-0067">ATP-binding</keyword>
<organism evidence="12 13">
    <name type="scientific">Candidatus Enterococcus lowellii</name>
    <dbReference type="NCBI Taxonomy" id="2230877"/>
    <lineage>
        <taxon>Bacteria</taxon>
        <taxon>Bacillati</taxon>
        <taxon>Bacillota</taxon>
        <taxon>Bacilli</taxon>
        <taxon>Lactobacillales</taxon>
        <taxon>Enterococcaceae</taxon>
        <taxon>Enterococcus</taxon>
    </lineage>
</organism>
<evidence type="ECO:0000256" key="8">
    <source>
        <dbReference type="ARBA" id="ARBA00023012"/>
    </source>
</evidence>
<keyword evidence="8" id="KW-0902">Two-component regulatory system</keyword>
<protein>
    <recommendedName>
        <fullName evidence="2">histidine kinase</fullName>
        <ecNumber evidence="2">2.7.13.3</ecNumber>
    </recommendedName>
</protein>
<feature type="domain" description="Signal transduction histidine kinase subgroup 3 dimerisation and phosphoacceptor" evidence="11">
    <location>
        <begin position="172"/>
        <end position="236"/>
    </location>
</feature>
<dbReference type="Pfam" id="PF07730">
    <property type="entry name" value="HisKA_3"/>
    <property type="match status" value="1"/>
</dbReference>
<dbReference type="PANTHER" id="PTHR24421:SF10">
    <property type="entry name" value="NITRATE_NITRITE SENSOR PROTEIN NARQ"/>
    <property type="match status" value="1"/>
</dbReference>
<dbReference type="PANTHER" id="PTHR24421">
    <property type="entry name" value="NITRATE/NITRITE SENSOR PROTEIN NARX-RELATED"/>
    <property type="match status" value="1"/>
</dbReference>
<keyword evidence="9" id="KW-0472">Membrane</keyword>
<feature type="transmembrane region" description="Helical" evidence="9">
    <location>
        <begin position="86"/>
        <end position="103"/>
    </location>
</feature>
<dbReference type="InterPro" id="IPR003594">
    <property type="entry name" value="HATPase_dom"/>
</dbReference>
<dbReference type="EC" id="2.7.13.3" evidence="2"/>
<keyword evidence="9" id="KW-0812">Transmembrane</keyword>
<dbReference type="Gene3D" id="1.20.5.1930">
    <property type="match status" value="1"/>
</dbReference>
<evidence type="ECO:0000256" key="9">
    <source>
        <dbReference type="SAM" id="Phobius"/>
    </source>
</evidence>
<dbReference type="Proteomes" id="UP000664701">
    <property type="component" value="Chromosome"/>
</dbReference>
<reference evidence="12 13" key="1">
    <citation type="submission" date="2021-03" db="EMBL/GenBank/DDBJ databases">
        <authorList>
            <person name="Gilmore M.S."/>
            <person name="Schwartzman J."/>
            <person name="Van Tyne D."/>
            <person name="Martin M."/>
            <person name="Earl A.M."/>
            <person name="Manson A.L."/>
            <person name="Straub T."/>
            <person name="Salamzade R."/>
            <person name="Saavedra J."/>
            <person name="Lebreton F."/>
            <person name="Prichula J."/>
            <person name="Schaufler K."/>
            <person name="Gaca A."/>
            <person name="Sgardioli B."/>
            <person name="Wagenaar J."/>
            <person name="Strong T."/>
        </authorList>
    </citation>
    <scope>NUCLEOTIDE SEQUENCE [LARGE SCALE GENOMIC DNA]</scope>
    <source>
        <strain evidence="12 13">DIV2402</strain>
    </source>
</reference>
<evidence type="ECO:0000313" key="12">
    <source>
        <dbReference type="EMBL" id="WYJ78203.1"/>
    </source>
</evidence>
<proteinExistence type="predicted"/>
<evidence type="ECO:0000256" key="3">
    <source>
        <dbReference type="ARBA" id="ARBA00022553"/>
    </source>
</evidence>
<evidence type="ECO:0000256" key="1">
    <source>
        <dbReference type="ARBA" id="ARBA00000085"/>
    </source>
</evidence>
<reference evidence="12 13" key="2">
    <citation type="submission" date="2024-03" db="EMBL/GenBank/DDBJ databases">
        <title>The Genome Sequence of Enterococcus sp. DIV2402.</title>
        <authorList>
            <consortium name="The Broad Institute Genomics Platform"/>
            <consortium name="The Broad Institute Microbial Omics Core"/>
            <consortium name="The Broad Institute Genomic Center for Infectious Diseases"/>
            <person name="Earl A."/>
            <person name="Manson A."/>
            <person name="Gilmore M."/>
            <person name="Schwartman J."/>
            <person name="Shea T."/>
            <person name="Abouelleil A."/>
            <person name="Cao P."/>
            <person name="Chapman S."/>
            <person name="Cusick C."/>
            <person name="Young S."/>
            <person name="Neafsey D."/>
            <person name="Nusbaum C."/>
            <person name="Birren B."/>
        </authorList>
    </citation>
    <scope>NUCLEOTIDE SEQUENCE [LARGE SCALE GENOMIC DNA]</scope>
    <source>
        <strain evidence="12 13">DIV2402</strain>
    </source>
</reference>
<dbReference type="RefSeq" id="WP_207941635.1">
    <property type="nucleotide sequence ID" value="NZ_CP147251.1"/>
</dbReference>
<name>A0ABZ2SR17_9ENTE</name>
<evidence type="ECO:0000256" key="7">
    <source>
        <dbReference type="ARBA" id="ARBA00022840"/>
    </source>
</evidence>
<gene>
    <name evidence="12" type="ORF">DOK78_002860</name>
</gene>
<keyword evidence="9" id="KW-1133">Transmembrane helix</keyword>
<feature type="transmembrane region" description="Helical" evidence="9">
    <location>
        <begin position="109"/>
        <end position="127"/>
    </location>
</feature>
<keyword evidence="3" id="KW-0597">Phosphoprotein</keyword>
<accession>A0ABZ2SR17</accession>
<evidence type="ECO:0000256" key="6">
    <source>
        <dbReference type="ARBA" id="ARBA00022777"/>
    </source>
</evidence>
<evidence type="ECO:0000256" key="4">
    <source>
        <dbReference type="ARBA" id="ARBA00022679"/>
    </source>
</evidence>
<keyword evidence="13" id="KW-1185">Reference proteome</keyword>
<evidence type="ECO:0000259" key="11">
    <source>
        <dbReference type="Pfam" id="PF07730"/>
    </source>
</evidence>
<evidence type="ECO:0000313" key="13">
    <source>
        <dbReference type="Proteomes" id="UP000664701"/>
    </source>
</evidence>
<dbReference type="InterPro" id="IPR036890">
    <property type="entry name" value="HATPase_C_sf"/>
</dbReference>
<dbReference type="CDD" id="cd16917">
    <property type="entry name" value="HATPase_UhpB-NarQ-NarX-like"/>
    <property type="match status" value="1"/>
</dbReference>